<keyword evidence="1" id="KW-0479">Metal-binding</keyword>
<feature type="domain" description="RanBP2-type" evidence="4">
    <location>
        <begin position="82"/>
        <end position="101"/>
    </location>
</feature>
<dbReference type="InterPro" id="IPR025874">
    <property type="entry name" value="DZR"/>
</dbReference>
<evidence type="ECO:0000259" key="4">
    <source>
        <dbReference type="PROSITE" id="PS01358"/>
    </source>
</evidence>
<keyword evidence="6" id="KW-1185">Reference proteome</keyword>
<gene>
    <name evidence="5" type="ORF">BSCA_2114</name>
</gene>
<dbReference type="Proteomes" id="UP000029033">
    <property type="component" value="Unassembled WGS sequence"/>
</dbReference>
<sequence>MKRCRQCSASMPDDVRFCMACGSAMRAKPVSLIGGGLLASLANGFSLAPLVTMGVENGAGTDPQTIRKATSAHIRPLPDGTWYCPDCGTLNPRFASFCSGCARDAL</sequence>
<evidence type="ECO:0000313" key="6">
    <source>
        <dbReference type="Proteomes" id="UP000029033"/>
    </source>
</evidence>
<keyword evidence="3" id="KW-0862">Zinc</keyword>
<dbReference type="EMBL" id="JGZO01000023">
    <property type="protein sequence ID" value="KFI91420.1"/>
    <property type="molecule type" value="Genomic_DNA"/>
</dbReference>
<dbReference type="GO" id="GO:0008270">
    <property type="term" value="F:zinc ion binding"/>
    <property type="evidence" value="ECO:0007669"/>
    <property type="project" value="UniProtKB-KW"/>
</dbReference>
<protein>
    <recommendedName>
        <fullName evidence="4">RanBP2-type domain-containing protein</fullName>
    </recommendedName>
</protein>
<reference evidence="5 6" key="1">
    <citation type="submission" date="2014-03" db="EMBL/GenBank/DDBJ databases">
        <title>Genomics of Bifidobacteria.</title>
        <authorList>
            <person name="Ventura M."/>
            <person name="Milani C."/>
            <person name="Lugli G.A."/>
        </authorList>
    </citation>
    <scope>NUCLEOTIDE SEQUENCE [LARGE SCALE GENOMIC DNA]</scope>
    <source>
        <strain evidence="5 6">LMG 21589</strain>
    </source>
</reference>
<evidence type="ECO:0000256" key="3">
    <source>
        <dbReference type="ARBA" id="ARBA00022833"/>
    </source>
</evidence>
<keyword evidence="2" id="KW-0863">Zinc-finger</keyword>
<dbReference type="GeneID" id="85165279"/>
<evidence type="ECO:0000313" key="5">
    <source>
        <dbReference type="EMBL" id="KFI91420.1"/>
    </source>
</evidence>
<dbReference type="InterPro" id="IPR001876">
    <property type="entry name" value="Znf_RanBP2"/>
</dbReference>
<evidence type="ECO:0000256" key="1">
    <source>
        <dbReference type="ARBA" id="ARBA00022723"/>
    </source>
</evidence>
<dbReference type="RefSeq" id="WP_051923259.1">
    <property type="nucleotide sequence ID" value="NZ_CAUPKV010000006.1"/>
</dbReference>
<accession>A0A087D7C0</accession>
<comment type="caution">
    <text evidence="5">The sequence shown here is derived from an EMBL/GenBank/DDBJ whole genome shotgun (WGS) entry which is preliminary data.</text>
</comment>
<dbReference type="OrthoDB" id="9793824at2"/>
<proteinExistence type="predicted"/>
<dbReference type="AlphaFoldDB" id="A0A087D7C0"/>
<evidence type="ECO:0000256" key="2">
    <source>
        <dbReference type="ARBA" id="ARBA00022771"/>
    </source>
</evidence>
<name>A0A087D7C0_9BIFI</name>
<dbReference type="PROSITE" id="PS01358">
    <property type="entry name" value="ZF_RANBP2_1"/>
    <property type="match status" value="1"/>
</dbReference>
<organism evidence="5 6">
    <name type="scientific">Bifidobacterium scardovii</name>
    <dbReference type="NCBI Taxonomy" id="158787"/>
    <lineage>
        <taxon>Bacteria</taxon>
        <taxon>Bacillati</taxon>
        <taxon>Actinomycetota</taxon>
        <taxon>Actinomycetes</taxon>
        <taxon>Bifidobacteriales</taxon>
        <taxon>Bifidobacteriaceae</taxon>
        <taxon>Bifidobacterium</taxon>
    </lineage>
</organism>
<dbReference type="Pfam" id="PF12773">
    <property type="entry name" value="DZR"/>
    <property type="match status" value="1"/>
</dbReference>